<gene>
    <name evidence="1" type="ORF">S12H4_17199</name>
</gene>
<evidence type="ECO:0000313" key="1">
    <source>
        <dbReference type="EMBL" id="GAI83853.1"/>
    </source>
</evidence>
<comment type="caution">
    <text evidence="1">The sequence shown here is derived from an EMBL/GenBank/DDBJ whole genome shotgun (WGS) entry which is preliminary data.</text>
</comment>
<accession>X1RT73</accession>
<dbReference type="AlphaFoldDB" id="X1RT73"/>
<sequence length="87" mass="8973">MLKMKTGKGPASYATATPPTMTFGEFEKVSKAIAAIGGPNTAQVVSIAGNVVTYRIYESAGSADPHAETTDADNFSAIDVTIIADGY</sequence>
<dbReference type="EMBL" id="BARW01008382">
    <property type="protein sequence ID" value="GAI83853.1"/>
    <property type="molecule type" value="Genomic_DNA"/>
</dbReference>
<reference evidence="1" key="1">
    <citation type="journal article" date="2014" name="Front. Microbiol.">
        <title>High frequency of phylogenetically diverse reductive dehalogenase-homologous genes in deep subseafloor sedimentary metagenomes.</title>
        <authorList>
            <person name="Kawai M."/>
            <person name="Futagami T."/>
            <person name="Toyoda A."/>
            <person name="Takaki Y."/>
            <person name="Nishi S."/>
            <person name="Hori S."/>
            <person name="Arai W."/>
            <person name="Tsubouchi T."/>
            <person name="Morono Y."/>
            <person name="Uchiyama I."/>
            <person name="Ito T."/>
            <person name="Fujiyama A."/>
            <person name="Inagaki F."/>
            <person name="Takami H."/>
        </authorList>
    </citation>
    <scope>NUCLEOTIDE SEQUENCE</scope>
    <source>
        <strain evidence="1">Expedition CK06-06</strain>
    </source>
</reference>
<name>X1RT73_9ZZZZ</name>
<protein>
    <submittedName>
        <fullName evidence="1">Uncharacterized protein</fullName>
    </submittedName>
</protein>
<organism evidence="1">
    <name type="scientific">marine sediment metagenome</name>
    <dbReference type="NCBI Taxonomy" id="412755"/>
    <lineage>
        <taxon>unclassified sequences</taxon>
        <taxon>metagenomes</taxon>
        <taxon>ecological metagenomes</taxon>
    </lineage>
</organism>
<proteinExistence type="predicted"/>